<evidence type="ECO:0000313" key="2">
    <source>
        <dbReference type="Proteomes" id="UP000318050"/>
    </source>
</evidence>
<comment type="caution">
    <text evidence="1">The sequence shown here is derived from an EMBL/GenBank/DDBJ whole genome shotgun (WGS) entry which is preliminary data.</text>
</comment>
<proteinExistence type="predicted"/>
<dbReference type="AlphaFoldDB" id="A0A560IXH1"/>
<evidence type="ECO:0000313" key="1">
    <source>
        <dbReference type="EMBL" id="TWB63557.1"/>
    </source>
</evidence>
<protein>
    <submittedName>
        <fullName evidence="1">Uncharacterized protein</fullName>
    </submittedName>
</protein>
<accession>A0A560IXH1</accession>
<dbReference type="EMBL" id="VITT01000003">
    <property type="protein sequence ID" value="TWB63557.1"/>
    <property type="molecule type" value="Genomic_DNA"/>
</dbReference>
<dbReference type="Proteomes" id="UP000318050">
    <property type="component" value="Unassembled WGS sequence"/>
</dbReference>
<sequence>MFLDRLNRWTTNRLQRLRDQRRGKMTVSAGGLAIHKNGRDHELPWTAIETIVALRTTDYLAGDTIGLTIGAQGGLTAHATEHDAEWSALVAGISEHLAGSLPYARWALAIAAGKAVVPVYRRGEFPEP</sequence>
<reference evidence="1 2" key="1">
    <citation type="submission" date="2019-06" db="EMBL/GenBank/DDBJ databases">
        <title>Genomic Encyclopedia of Type Strains, Phase IV (KMG-V): Genome sequencing to study the core and pangenomes of soil and plant-associated prokaryotes.</title>
        <authorList>
            <person name="Whitman W."/>
        </authorList>
    </citation>
    <scope>NUCLEOTIDE SEQUENCE [LARGE SCALE GENOMIC DNA]</scope>
    <source>
        <strain evidence="1 2">BR 11140</strain>
    </source>
</reference>
<organism evidence="1 2">
    <name type="scientific">Nitrospirillum amazonense</name>
    <dbReference type="NCBI Taxonomy" id="28077"/>
    <lineage>
        <taxon>Bacteria</taxon>
        <taxon>Pseudomonadati</taxon>
        <taxon>Pseudomonadota</taxon>
        <taxon>Alphaproteobacteria</taxon>
        <taxon>Rhodospirillales</taxon>
        <taxon>Azospirillaceae</taxon>
        <taxon>Nitrospirillum</taxon>
    </lineage>
</organism>
<gene>
    <name evidence="1" type="ORF">FBZ92_10348</name>
</gene>
<name>A0A560IXH1_9PROT</name>
<dbReference type="OrthoDB" id="9913008at2"/>